<evidence type="ECO:0000256" key="6">
    <source>
        <dbReference type="ARBA" id="ARBA00023136"/>
    </source>
</evidence>
<dbReference type="SUPFAM" id="SSF49344">
    <property type="entry name" value="CBD9-like"/>
    <property type="match status" value="1"/>
</dbReference>
<dbReference type="PROSITE" id="PS50836">
    <property type="entry name" value="DOMON"/>
    <property type="match status" value="1"/>
</dbReference>
<evidence type="ECO:0000256" key="1">
    <source>
        <dbReference type="ARBA" id="ARBA00004370"/>
    </source>
</evidence>
<evidence type="ECO:0000256" key="3">
    <source>
        <dbReference type="ARBA" id="ARBA00022692"/>
    </source>
</evidence>
<sequence length="522" mass="57707">MAASANAAPGSGNENSSNGQEAAGNANGASVNGLSVPENSVLGPTQAALRHNPGISVEWTPEEQSLLEELLATYVKESNVVRYAKIAMQLNDKTVRDVALRCRWMTKKENSKRRKEDHNSSRKSKEKKEKVTESVPKPTQVPNQTSVPVYAHSAAPLDNDDGISYKDIGGPTGQLLEHISHSLDQISTNFASFKIHENISLFCQTRNNILSILNDLKDMPETMKQMPPLPVKLNEELANSILPQPLLPNTMLGPKDFLVSVNNVYGNYPLFSVQTEKMKKTHKFSISIFLLQQFAFHFLLNANSQPTTDSCNSNNLLPKNQLPFDPSSFTCLTVWNSHRFILRYKRTDSSVWSFVLSAPNANAYIGMGFSPDGKMVGSSAVVGWVGDGGAPTMKRYYLGGQSPSLVQPDQGTLLLVNRSSSVVADDSRIYMAFRLIADRPSDRVIYSIGPAGQLPSSATFRLAQHQDQISTFLDYTTGQSQTKTLYRRLRRSHGVLNLFGWGIVVPFGIMAARYFKEWEPVC</sequence>
<evidence type="ECO:0000259" key="10">
    <source>
        <dbReference type="PROSITE" id="PS50939"/>
    </source>
</evidence>
<dbReference type="SMART" id="SM00664">
    <property type="entry name" value="DoH"/>
    <property type="match status" value="1"/>
</dbReference>
<dbReference type="CDD" id="cd09631">
    <property type="entry name" value="DOMON_DOH"/>
    <property type="match status" value="1"/>
</dbReference>
<keyword evidence="5 8" id="KW-1133">Transmembrane helix</keyword>
<dbReference type="PANTHER" id="PTHR14000">
    <property type="entry name" value="FINGER CCCH DOMAIN PROTEIN, PUTATIVE (DUF3755)-RELATED"/>
    <property type="match status" value="1"/>
</dbReference>
<accession>A0A484NLY4</accession>
<keyword evidence="4" id="KW-0249">Electron transport</keyword>
<evidence type="ECO:0000313" key="11">
    <source>
        <dbReference type="EMBL" id="VFR01993.1"/>
    </source>
</evidence>
<dbReference type="GO" id="GO:0010597">
    <property type="term" value="P:green leaf volatile biosynthetic process"/>
    <property type="evidence" value="ECO:0007669"/>
    <property type="project" value="UniProtKB-ARBA"/>
</dbReference>
<dbReference type="Pfam" id="PF03351">
    <property type="entry name" value="DOMON"/>
    <property type="match status" value="1"/>
</dbReference>
<evidence type="ECO:0000256" key="2">
    <source>
        <dbReference type="ARBA" id="ARBA00022448"/>
    </source>
</evidence>
<evidence type="ECO:0000256" key="4">
    <source>
        <dbReference type="ARBA" id="ARBA00022982"/>
    </source>
</evidence>
<dbReference type="InterPro" id="IPR022228">
    <property type="entry name" value="DUF3755"/>
</dbReference>
<dbReference type="Gene3D" id="1.10.10.60">
    <property type="entry name" value="Homeodomain-like"/>
    <property type="match status" value="1"/>
</dbReference>
<dbReference type="InterPro" id="IPR005018">
    <property type="entry name" value="DOMON_domain"/>
</dbReference>
<dbReference type="InterPro" id="IPR009057">
    <property type="entry name" value="Homeodomain-like_sf"/>
</dbReference>
<evidence type="ECO:0000259" key="9">
    <source>
        <dbReference type="PROSITE" id="PS50836"/>
    </source>
</evidence>
<feature type="compositionally biased region" description="Low complexity" evidence="7">
    <location>
        <begin position="1"/>
        <end position="29"/>
    </location>
</feature>
<dbReference type="InterPro" id="IPR045266">
    <property type="entry name" value="DOH_DOMON"/>
</dbReference>
<dbReference type="EMBL" id="OOIL02006792">
    <property type="protein sequence ID" value="VFR01993.1"/>
    <property type="molecule type" value="Genomic_DNA"/>
</dbReference>
<dbReference type="OrthoDB" id="19768at2759"/>
<organism evidence="11 12">
    <name type="scientific">Cuscuta campestris</name>
    <dbReference type="NCBI Taxonomy" id="132261"/>
    <lineage>
        <taxon>Eukaryota</taxon>
        <taxon>Viridiplantae</taxon>
        <taxon>Streptophyta</taxon>
        <taxon>Embryophyta</taxon>
        <taxon>Tracheophyta</taxon>
        <taxon>Spermatophyta</taxon>
        <taxon>Magnoliopsida</taxon>
        <taxon>eudicotyledons</taxon>
        <taxon>Gunneridae</taxon>
        <taxon>Pentapetalae</taxon>
        <taxon>asterids</taxon>
        <taxon>lamiids</taxon>
        <taxon>Solanales</taxon>
        <taxon>Convolvulaceae</taxon>
        <taxon>Cuscuteae</taxon>
        <taxon>Cuscuta</taxon>
        <taxon>Cuscuta subgen. Grammica</taxon>
        <taxon>Cuscuta sect. Cleistogrammica</taxon>
    </lineage>
</organism>
<dbReference type="GO" id="GO:0000976">
    <property type="term" value="F:transcription cis-regulatory region binding"/>
    <property type="evidence" value="ECO:0007669"/>
    <property type="project" value="UniProtKB-ARBA"/>
</dbReference>
<evidence type="ECO:0000256" key="5">
    <source>
        <dbReference type="ARBA" id="ARBA00022989"/>
    </source>
</evidence>
<reference evidence="11 12" key="1">
    <citation type="submission" date="2018-04" db="EMBL/GenBank/DDBJ databases">
        <authorList>
            <person name="Vogel A."/>
        </authorList>
    </citation>
    <scope>NUCLEOTIDE SEQUENCE [LARGE SCALE GENOMIC DNA]</scope>
</reference>
<dbReference type="PANTHER" id="PTHR14000:SF1">
    <property type="entry name" value="HISTONE H2A DEUBIQUITINASE (DUF3755)"/>
    <property type="match status" value="1"/>
</dbReference>
<keyword evidence="3 8" id="KW-0812">Transmembrane</keyword>
<feature type="transmembrane region" description="Helical" evidence="8">
    <location>
        <begin position="495"/>
        <end position="515"/>
    </location>
</feature>
<evidence type="ECO:0000313" key="12">
    <source>
        <dbReference type="Proteomes" id="UP000595140"/>
    </source>
</evidence>
<dbReference type="AlphaFoldDB" id="A0A484NLY4"/>
<keyword evidence="2" id="KW-0813">Transport</keyword>
<dbReference type="Proteomes" id="UP000595140">
    <property type="component" value="Unassembled WGS sequence"/>
</dbReference>
<comment type="subcellular location">
    <subcellularLocation>
        <location evidence="1">Membrane</location>
    </subcellularLocation>
</comment>
<dbReference type="InterPro" id="IPR001005">
    <property type="entry name" value="SANT/Myb"/>
</dbReference>
<feature type="region of interest" description="Disordered" evidence="7">
    <location>
        <begin position="108"/>
        <end position="147"/>
    </location>
</feature>
<gene>
    <name evidence="11" type="ORF">CCAM_LOCUS43768</name>
</gene>
<dbReference type="InterPro" id="IPR006593">
    <property type="entry name" value="Cyt_b561/ferric_Rdtase_TM"/>
</dbReference>
<evidence type="ECO:0000256" key="8">
    <source>
        <dbReference type="SAM" id="Phobius"/>
    </source>
</evidence>
<name>A0A484NLY4_9ASTE</name>
<keyword evidence="6 8" id="KW-0472">Membrane</keyword>
<feature type="region of interest" description="Disordered" evidence="7">
    <location>
        <begin position="1"/>
        <end position="39"/>
    </location>
</feature>
<dbReference type="SUPFAM" id="SSF46689">
    <property type="entry name" value="Homeodomain-like"/>
    <property type="match status" value="1"/>
</dbReference>
<feature type="domain" description="Cytochrome b561" evidence="10">
    <location>
        <begin position="456"/>
        <end position="522"/>
    </location>
</feature>
<dbReference type="PROSITE" id="PS50939">
    <property type="entry name" value="CYTOCHROME_B561"/>
    <property type="match status" value="1"/>
</dbReference>
<proteinExistence type="predicted"/>
<protein>
    <recommendedName>
        <fullName evidence="13">Myb-like domain-containing protein</fullName>
    </recommendedName>
</protein>
<dbReference type="SMART" id="SM00717">
    <property type="entry name" value="SANT"/>
    <property type="match status" value="1"/>
</dbReference>
<feature type="compositionally biased region" description="Basic and acidic residues" evidence="7">
    <location>
        <begin position="108"/>
        <end position="120"/>
    </location>
</feature>
<dbReference type="Pfam" id="PF12579">
    <property type="entry name" value="DUF3755"/>
    <property type="match status" value="1"/>
</dbReference>
<feature type="domain" description="DOMON" evidence="9">
    <location>
        <begin position="338"/>
        <end position="452"/>
    </location>
</feature>
<dbReference type="GO" id="GO:0016020">
    <property type="term" value="C:membrane"/>
    <property type="evidence" value="ECO:0007669"/>
    <property type="project" value="UniProtKB-SubCell"/>
</dbReference>
<evidence type="ECO:0008006" key="13">
    <source>
        <dbReference type="Google" id="ProtNLM"/>
    </source>
</evidence>
<keyword evidence="12" id="KW-1185">Reference proteome</keyword>
<evidence type="ECO:0000256" key="7">
    <source>
        <dbReference type="SAM" id="MobiDB-lite"/>
    </source>
</evidence>